<reference evidence="13 14" key="1">
    <citation type="submission" date="2017-07" db="EMBL/GenBank/DDBJ databases">
        <title>Thauera sp. KNDSS-Mac4 genome sequence and assembly.</title>
        <authorList>
            <person name="Mayilraj S."/>
        </authorList>
    </citation>
    <scope>NUCLEOTIDE SEQUENCE [LARGE SCALE GENOMIC DNA]</scope>
    <source>
        <strain evidence="13 14">KNDSS-Mac4</strain>
    </source>
</reference>
<dbReference type="InterPro" id="IPR036206">
    <property type="entry name" value="ThiamineP_synth_sf"/>
</dbReference>
<feature type="binding site" evidence="9">
    <location>
        <begin position="48"/>
        <end position="52"/>
    </location>
    <ligand>
        <name>4-amino-2-methyl-5-(diphosphooxymethyl)pyrimidine</name>
        <dbReference type="ChEBI" id="CHEBI:57841"/>
    </ligand>
</feature>
<dbReference type="NCBIfam" id="TIGR00693">
    <property type="entry name" value="thiE"/>
    <property type="match status" value="1"/>
</dbReference>
<evidence type="ECO:0000256" key="2">
    <source>
        <dbReference type="ARBA" id="ARBA00022679"/>
    </source>
</evidence>
<feature type="binding site" evidence="9">
    <location>
        <position position="176"/>
    </location>
    <ligand>
        <name>2-[(2R,5Z)-2-carboxy-4-methylthiazol-5(2H)-ylidene]ethyl phosphate</name>
        <dbReference type="ChEBI" id="CHEBI:62899"/>
    </ligand>
</feature>
<gene>
    <name evidence="9" type="primary">thiE</name>
    <name evidence="13" type="ORF">CGK74_05870</name>
</gene>
<dbReference type="Proteomes" id="UP000215181">
    <property type="component" value="Unassembled WGS sequence"/>
</dbReference>
<comment type="catalytic activity">
    <reaction evidence="7 9 10">
        <text>2-(2-carboxy-4-methylthiazol-5-yl)ethyl phosphate + 4-amino-2-methyl-5-(diphosphooxymethyl)pyrimidine + 2 H(+) = thiamine phosphate + CO2 + diphosphate</text>
        <dbReference type="Rhea" id="RHEA:47848"/>
        <dbReference type="ChEBI" id="CHEBI:15378"/>
        <dbReference type="ChEBI" id="CHEBI:16526"/>
        <dbReference type="ChEBI" id="CHEBI:33019"/>
        <dbReference type="ChEBI" id="CHEBI:37575"/>
        <dbReference type="ChEBI" id="CHEBI:57841"/>
        <dbReference type="ChEBI" id="CHEBI:62890"/>
        <dbReference type="EC" id="2.5.1.3"/>
    </reaction>
</comment>
<evidence type="ECO:0000256" key="9">
    <source>
        <dbReference type="HAMAP-Rule" id="MF_00097"/>
    </source>
</evidence>
<dbReference type="GO" id="GO:0004789">
    <property type="term" value="F:thiamine-phosphate diphosphorylase activity"/>
    <property type="evidence" value="ECO:0007669"/>
    <property type="project" value="UniProtKB-UniRule"/>
</dbReference>
<evidence type="ECO:0000256" key="6">
    <source>
        <dbReference type="ARBA" id="ARBA00047334"/>
    </source>
</evidence>
<feature type="binding site" evidence="9">
    <location>
        <position position="80"/>
    </location>
    <ligand>
        <name>4-amino-2-methyl-5-(diphosphooxymethyl)pyrimidine</name>
        <dbReference type="ChEBI" id="CHEBI:57841"/>
    </ligand>
</feature>
<dbReference type="CDD" id="cd00564">
    <property type="entry name" value="TMP_TenI"/>
    <property type="match status" value="1"/>
</dbReference>
<keyword evidence="5 9" id="KW-0784">Thiamine biosynthesis</keyword>
<comment type="caution">
    <text evidence="13">The sequence shown here is derived from an EMBL/GenBank/DDBJ whole genome shotgun (WGS) entry which is preliminary data.</text>
</comment>
<dbReference type="EMBL" id="NOIH01000006">
    <property type="protein sequence ID" value="OYD54797.1"/>
    <property type="molecule type" value="Genomic_DNA"/>
</dbReference>
<keyword evidence="14" id="KW-1185">Reference proteome</keyword>
<evidence type="ECO:0000313" key="13">
    <source>
        <dbReference type="EMBL" id="OYD54797.1"/>
    </source>
</evidence>
<dbReference type="GO" id="GO:0000287">
    <property type="term" value="F:magnesium ion binding"/>
    <property type="evidence" value="ECO:0007669"/>
    <property type="project" value="UniProtKB-UniRule"/>
</dbReference>
<dbReference type="EC" id="2.5.1.3" evidence="9"/>
<keyword evidence="2 9" id="KW-0808">Transferase</keyword>
<feature type="binding site" evidence="9">
    <location>
        <position position="100"/>
    </location>
    <ligand>
        <name>Mg(2+)</name>
        <dbReference type="ChEBI" id="CHEBI:18420"/>
    </ligand>
</feature>
<dbReference type="InterPro" id="IPR022998">
    <property type="entry name" value="ThiamineP_synth_TenI"/>
</dbReference>
<keyword evidence="4 9" id="KW-0460">Magnesium</keyword>
<comment type="catalytic activity">
    <reaction evidence="6 9 10">
        <text>4-methyl-5-(2-phosphooxyethyl)-thiazole + 4-amino-2-methyl-5-(diphosphooxymethyl)pyrimidine + H(+) = thiamine phosphate + diphosphate</text>
        <dbReference type="Rhea" id="RHEA:22328"/>
        <dbReference type="ChEBI" id="CHEBI:15378"/>
        <dbReference type="ChEBI" id="CHEBI:33019"/>
        <dbReference type="ChEBI" id="CHEBI:37575"/>
        <dbReference type="ChEBI" id="CHEBI:57841"/>
        <dbReference type="ChEBI" id="CHEBI:58296"/>
        <dbReference type="EC" id="2.5.1.3"/>
    </reaction>
</comment>
<dbReference type="Pfam" id="PF02581">
    <property type="entry name" value="TMP-TENI"/>
    <property type="match status" value="1"/>
</dbReference>
<evidence type="ECO:0000256" key="1">
    <source>
        <dbReference type="ARBA" id="ARBA00005165"/>
    </source>
</evidence>
<dbReference type="OrthoDB" id="9810880at2"/>
<evidence type="ECO:0000313" key="14">
    <source>
        <dbReference type="Proteomes" id="UP000215181"/>
    </source>
</evidence>
<comment type="function">
    <text evidence="9">Condenses 4-methyl-5-(beta-hydroxyethyl)thiazole monophosphate (THZ-P) and 2-methyl-4-amino-5-hydroxymethyl pyrimidine pyrophosphate (HMP-PP) to form thiamine monophosphate (TMP).</text>
</comment>
<dbReference type="AlphaFoldDB" id="A0A235F1Q5"/>
<evidence type="ECO:0000256" key="10">
    <source>
        <dbReference type="RuleBase" id="RU003826"/>
    </source>
</evidence>
<dbReference type="GO" id="GO:0009228">
    <property type="term" value="P:thiamine biosynthetic process"/>
    <property type="evidence" value="ECO:0007669"/>
    <property type="project" value="UniProtKB-KW"/>
</dbReference>
<organism evidence="13 14">
    <name type="scientific">Thauera propionica</name>
    <dbReference type="NCBI Taxonomy" id="2019431"/>
    <lineage>
        <taxon>Bacteria</taxon>
        <taxon>Pseudomonadati</taxon>
        <taxon>Pseudomonadota</taxon>
        <taxon>Betaproteobacteria</taxon>
        <taxon>Rhodocyclales</taxon>
        <taxon>Zoogloeaceae</taxon>
        <taxon>Thauera</taxon>
    </lineage>
</organism>
<proteinExistence type="inferred from homology"/>
<dbReference type="InterPro" id="IPR013785">
    <property type="entry name" value="Aldolase_TIM"/>
</dbReference>
<feature type="binding site" evidence="9">
    <location>
        <position position="119"/>
    </location>
    <ligand>
        <name>4-amino-2-methyl-5-(diphosphooxymethyl)pyrimidine</name>
        <dbReference type="ChEBI" id="CHEBI:57841"/>
    </ligand>
</feature>
<evidence type="ECO:0000256" key="7">
    <source>
        <dbReference type="ARBA" id="ARBA00047851"/>
    </source>
</evidence>
<dbReference type="HAMAP" id="MF_00097">
    <property type="entry name" value="TMP_synthase"/>
    <property type="match status" value="1"/>
</dbReference>
<dbReference type="UniPathway" id="UPA00060">
    <property type="reaction ID" value="UER00141"/>
</dbReference>
<dbReference type="Gene3D" id="3.20.20.70">
    <property type="entry name" value="Aldolase class I"/>
    <property type="match status" value="1"/>
</dbReference>
<feature type="binding site" evidence="9">
    <location>
        <begin position="146"/>
        <end position="148"/>
    </location>
    <ligand>
        <name>2-[(2R,5Z)-2-carboxy-4-methylthiazol-5(2H)-ylidene]ethyl phosphate</name>
        <dbReference type="ChEBI" id="CHEBI:62899"/>
    </ligand>
</feature>
<feature type="binding site" evidence="9">
    <location>
        <position position="149"/>
    </location>
    <ligand>
        <name>4-amino-2-methyl-5-(diphosphooxymethyl)pyrimidine</name>
        <dbReference type="ChEBI" id="CHEBI:57841"/>
    </ligand>
</feature>
<comment type="pathway">
    <text evidence="1 9 11">Cofactor biosynthesis; thiamine diphosphate biosynthesis; thiamine phosphate from 4-amino-2-methyl-5-diphosphomethylpyrimidine and 4-methyl-5-(2-phosphoethyl)-thiazole: step 1/1.</text>
</comment>
<name>A0A235F1Q5_9RHOO</name>
<feature type="binding site" evidence="9">
    <location>
        <position position="81"/>
    </location>
    <ligand>
        <name>Mg(2+)</name>
        <dbReference type="ChEBI" id="CHEBI:18420"/>
    </ligand>
</feature>
<evidence type="ECO:0000256" key="5">
    <source>
        <dbReference type="ARBA" id="ARBA00022977"/>
    </source>
</evidence>
<evidence type="ECO:0000259" key="12">
    <source>
        <dbReference type="Pfam" id="PF02581"/>
    </source>
</evidence>
<feature type="binding site" evidence="9">
    <location>
        <begin position="196"/>
        <end position="197"/>
    </location>
    <ligand>
        <name>2-[(2R,5Z)-2-carboxy-4-methylthiazol-5(2H)-ylidene]ethyl phosphate</name>
        <dbReference type="ChEBI" id="CHEBI:62899"/>
    </ligand>
</feature>
<evidence type="ECO:0000256" key="3">
    <source>
        <dbReference type="ARBA" id="ARBA00022723"/>
    </source>
</evidence>
<dbReference type="SUPFAM" id="SSF51391">
    <property type="entry name" value="Thiamin phosphate synthase"/>
    <property type="match status" value="1"/>
</dbReference>
<evidence type="ECO:0000256" key="4">
    <source>
        <dbReference type="ARBA" id="ARBA00022842"/>
    </source>
</evidence>
<accession>A0A235F1Q5</accession>
<dbReference type="RefSeq" id="WP_094267569.1">
    <property type="nucleotide sequence ID" value="NZ_JAQVFK010000018.1"/>
</dbReference>
<comment type="similarity">
    <text evidence="9 10">Belongs to the thiamine-phosphate synthase family.</text>
</comment>
<sequence>MSEQAPPSPVLACRRLRGLYAITPDETDGARLLELTRRVLAGRPALLQYRNKRVAGTERREQAEALLALCRAAGVPLIVNDDLALALEIGADGVHLGRDDGDPAAARRVLGEGRILGVTCYADWGRAKAGAAAGADYVAFGAMFPSPTKPHAPPAPLALLARARDELGLPVAAIGGITLENAAQVILAGADLIAVVSDVFGAADPTARAAAYRTLF</sequence>
<dbReference type="PANTHER" id="PTHR20857">
    <property type="entry name" value="THIAMINE-PHOSPHATE PYROPHOSPHORYLASE"/>
    <property type="match status" value="1"/>
</dbReference>
<dbReference type="PANTHER" id="PTHR20857:SF15">
    <property type="entry name" value="THIAMINE-PHOSPHATE SYNTHASE"/>
    <property type="match status" value="1"/>
</dbReference>
<evidence type="ECO:0000256" key="8">
    <source>
        <dbReference type="ARBA" id="ARBA00047883"/>
    </source>
</evidence>
<protein>
    <recommendedName>
        <fullName evidence="9">Thiamine-phosphate synthase</fullName>
        <shortName evidence="9">TP synthase</shortName>
        <shortName evidence="9">TPS</shortName>
        <ecNumber evidence="9">2.5.1.3</ecNumber>
    </recommendedName>
    <alternativeName>
        <fullName evidence="9">Thiamine-phosphate pyrophosphorylase</fullName>
        <shortName evidence="9">TMP pyrophosphorylase</shortName>
        <shortName evidence="9">TMP-PPase</shortName>
    </alternativeName>
</protein>
<dbReference type="InterPro" id="IPR034291">
    <property type="entry name" value="TMP_synthase"/>
</dbReference>
<feature type="domain" description="Thiamine phosphate synthase/TenI" evidence="12">
    <location>
        <begin position="19"/>
        <end position="199"/>
    </location>
</feature>
<comment type="catalytic activity">
    <reaction evidence="8 9 10">
        <text>2-[(2R,5Z)-2-carboxy-4-methylthiazol-5(2H)-ylidene]ethyl phosphate + 4-amino-2-methyl-5-(diphosphooxymethyl)pyrimidine + 2 H(+) = thiamine phosphate + CO2 + diphosphate</text>
        <dbReference type="Rhea" id="RHEA:47844"/>
        <dbReference type="ChEBI" id="CHEBI:15378"/>
        <dbReference type="ChEBI" id="CHEBI:16526"/>
        <dbReference type="ChEBI" id="CHEBI:33019"/>
        <dbReference type="ChEBI" id="CHEBI:37575"/>
        <dbReference type="ChEBI" id="CHEBI:57841"/>
        <dbReference type="ChEBI" id="CHEBI:62899"/>
        <dbReference type="EC" id="2.5.1.3"/>
    </reaction>
</comment>
<evidence type="ECO:0000256" key="11">
    <source>
        <dbReference type="RuleBase" id="RU004253"/>
    </source>
</evidence>
<dbReference type="GO" id="GO:0009229">
    <property type="term" value="P:thiamine diphosphate biosynthetic process"/>
    <property type="evidence" value="ECO:0007669"/>
    <property type="project" value="UniProtKB-UniRule"/>
</dbReference>
<keyword evidence="3 9" id="KW-0479">Metal-binding</keyword>
<comment type="cofactor">
    <cofactor evidence="9">
        <name>Mg(2+)</name>
        <dbReference type="ChEBI" id="CHEBI:18420"/>
    </cofactor>
    <text evidence="9">Binds 1 Mg(2+) ion per subunit.</text>
</comment>
<dbReference type="GO" id="GO:0005737">
    <property type="term" value="C:cytoplasm"/>
    <property type="evidence" value="ECO:0007669"/>
    <property type="project" value="TreeGrafter"/>
</dbReference>